<gene>
    <name evidence="2" type="ORF">AGABI1DRAFT_132418</name>
</gene>
<dbReference type="OMA" id="NGRKVCH"/>
<organism evidence="2 3">
    <name type="scientific">Agaricus bisporus var. burnettii (strain JB137-S8 / ATCC MYA-4627 / FGSC 10392)</name>
    <name type="common">White button mushroom</name>
    <dbReference type="NCBI Taxonomy" id="597362"/>
    <lineage>
        <taxon>Eukaryota</taxon>
        <taxon>Fungi</taxon>
        <taxon>Dikarya</taxon>
        <taxon>Basidiomycota</taxon>
        <taxon>Agaricomycotina</taxon>
        <taxon>Agaricomycetes</taxon>
        <taxon>Agaricomycetidae</taxon>
        <taxon>Agaricales</taxon>
        <taxon>Agaricineae</taxon>
        <taxon>Agaricaceae</taxon>
        <taxon>Agaricus</taxon>
    </lineage>
</organism>
<dbReference type="AlphaFoldDB" id="K5VLK2"/>
<name>K5VLK2_AGABU</name>
<proteinExistence type="predicted"/>
<evidence type="ECO:0000313" key="2">
    <source>
        <dbReference type="EMBL" id="EKM75279.1"/>
    </source>
</evidence>
<dbReference type="RefSeq" id="XP_007334098.1">
    <property type="nucleotide sequence ID" value="XM_007334036.1"/>
</dbReference>
<dbReference type="eggNOG" id="ENOG502S79M">
    <property type="taxonomic scope" value="Eukaryota"/>
</dbReference>
<dbReference type="EMBL" id="JH971416">
    <property type="protein sequence ID" value="EKM75279.1"/>
    <property type="molecule type" value="Genomic_DNA"/>
</dbReference>
<evidence type="ECO:0000313" key="3">
    <source>
        <dbReference type="Proteomes" id="UP000008493"/>
    </source>
</evidence>
<evidence type="ECO:0000256" key="1">
    <source>
        <dbReference type="SAM" id="MobiDB-lite"/>
    </source>
</evidence>
<dbReference type="GeneID" id="18827669"/>
<keyword evidence="3" id="KW-1185">Reference proteome</keyword>
<sequence>MKRFISSSVTSILLWVGYDRHKLPTEWKTATEIYVTNGAVGKVGQIDTIEILHRPRKGPSPIHKSAFNPSDKVDIISARITPKNGSYPLTHHIYKNGTGTLKKDDRRE</sequence>
<dbReference type="KEGG" id="abp:AGABI1DRAFT132418"/>
<protein>
    <submittedName>
        <fullName evidence="2">Uncharacterized protein</fullName>
    </submittedName>
</protein>
<accession>K5VLK2</accession>
<dbReference type="OrthoDB" id="5071263at2759"/>
<feature type="region of interest" description="Disordered" evidence="1">
    <location>
        <begin position="89"/>
        <end position="108"/>
    </location>
</feature>
<dbReference type="InParanoid" id="K5VLK2"/>
<dbReference type="Proteomes" id="UP000008493">
    <property type="component" value="Unassembled WGS sequence"/>
</dbReference>
<dbReference type="HOGENOM" id="CLU_177978_0_0_1"/>
<reference evidence="3" key="1">
    <citation type="journal article" date="2012" name="Proc. Natl. Acad. Sci. U.S.A.">
        <title>Genome sequence of the button mushroom Agaricus bisporus reveals mechanisms governing adaptation to a humic-rich ecological niche.</title>
        <authorList>
            <person name="Morin E."/>
            <person name="Kohler A."/>
            <person name="Baker A.R."/>
            <person name="Foulongne-Oriol M."/>
            <person name="Lombard V."/>
            <person name="Nagy L.G."/>
            <person name="Ohm R.A."/>
            <person name="Patyshakuliyeva A."/>
            <person name="Brun A."/>
            <person name="Aerts A.L."/>
            <person name="Bailey A.M."/>
            <person name="Billette C."/>
            <person name="Coutinho P.M."/>
            <person name="Deakin G."/>
            <person name="Doddapaneni H."/>
            <person name="Floudas D."/>
            <person name="Grimwood J."/>
            <person name="Hilden K."/>
            <person name="Kuees U."/>
            <person name="LaButti K.M."/>
            <person name="Lapidus A."/>
            <person name="Lindquist E.A."/>
            <person name="Lucas S.M."/>
            <person name="Murat C."/>
            <person name="Riley R.W."/>
            <person name="Salamov A.A."/>
            <person name="Schmutz J."/>
            <person name="Subramanian V."/>
            <person name="Woesten H.A.B."/>
            <person name="Xu J."/>
            <person name="Eastwood D.C."/>
            <person name="Foster G.D."/>
            <person name="Sonnenberg A.S."/>
            <person name="Cullen D."/>
            <person name="de Vries R.P."/>
            <person name="Lundell T."/>
            <person name="Hibbett D.S."/>
            <person name="Henrissat B."/>
            <person name="Burton K.S."/>
            <person name="Kerrigan R.W."/>
            <person name="Challen M.P."/>
            <person name="Grigoriev I.V."/>
            <person name="Martin F."/>
        </authorList>
    </citation>
    <scope>NUCLEOTIDE SEQUENCE [LARGE SCALE GENOMIC DNA]</scope>
    <source>
        <strain evidence="3">JB137-S8 / ATCC MYA-4627 / FGSC 10392</strain>
    </source>
</reference>